<keyword evidence="2" id="KW-1185">Reference proteome</keyword>
<organism evidence="1 2">
    <name type="scientific">Candidatus Magnetobacterium bavaricum</name>
    <dbReference type="NCBI Taxonomy" id="29290"/>
    <lineage>
        <taxon>Bacteria</taxon>
        <taxon>Pseudomonadati</taxon>
        <taxon>Nitrospirota</taxon>
        <taxon>Thermodesulfovibrionia</taxon>
        <taxon>Thermodesulfovibrionales</taxon>
        <taxon>Candidatus Magnetobacteriaceae</taxon>
        <taxon>Candidatus Magnetobacterium</taxon>
    </lineage>
</organism>
<evidence type="ECO:0000313" key="2">
    <source>
        <dbReference type="Proteomes" id="UP000033423"/>
    </source>
</evidence>
<comment type="caution">
    <text evidence="1">The sequence shown here is derived from an EMBL/GenBank/DDBJ whole genome shotgun (WGS) entry which is preliminary data.</text>
</comment>
<dbReference type="Proteomes" id="UP000033423">
    <property type="component" value="Unassembled WGS sequence"/>
</dbReference>
<proteinExistence type="predicted"/>
<reference evidence="1 2" key="1">
    <citation type="submission" date="2015-02" db="EMBL/GenBank/DDBJ databases">
        <title>Single-cell genomics of uncultivated deep-branching MTB reveals a conserved set of magnetosome genes.</title>
        <authorList>
            <person name="Kolinko S."/>
            <person name="Richter M."/>
            <person name="Glockner F.O."/>
            <person name="Brachmann A."/>
            <person name="Schuler D."/>
        </authorList>
    </citation>
    <scope>NUCLEOTIDE SEQUENCE [LARGE SCALE GENOMIC DNA]</scope>
    <source>
        <strain evidence="1">TM-1</strain>
    </source>
</reference>
<accession>A0A0F3H2L1</accession>
<dbReference type="EMBL" id="LACI01000282">
    <property type="protein sequence ID" value="KJU87183.1"/>
    <property type="molecule type" value="Genomic_DNA"/>
</dbReference>
<sequence length="146" mass="16702">MPQRKYNICYMGKYGNRPREDKATLTEPRCPFCQELFDRPYTISTNLGFFTGGKCICGAVYVFDASNKNMGEAFMDALTYACAENWDLAMSLEPNKDYQERSVTYSSLSHSVSSKRTDLSVREKAGNMIFIRLEKEQLDKSKVEIV</sequence>
<evidence type="ECO:0000313" key="1">
    <source>
        <dbReference type="EMBL" id="KJU87183.1"/>
    </source>
</evidence>
<dbReference type="AlphaFoldDB" id="A0A0F3H2L1"/>
<name>A0A0F3H2L1_9BACT</name>
<gene>
    <name evidence="1" type="ORF">MBAV_000625</name>
</gene>
<protein>
    <submittedName>
        <fullName evidence="1">HEAT domain-containing protein</fullName>
    </submittedName>
</protein>